<gene>
    <name evidence="1" type="ORF">HNQ96_004066</name>
</gene>
<comment type="caution">
    <text evidence="1">The sequence shown here is derived from an EMBL/GenBank/DDBJ whole genome shotgun (WGS) entry which is preliminary data.</text>
</comment>
<evidence type="ECO:0000313" key="1">
    <source>
        <dbReference type="EMBL" id="MBB6468182.1"/>
    </source>
</evidence>
<proteinExistence type="predicted"/>
<evidence type="ECO:0000313" key="2">
    <source>
        <dbReference type="Proteomes" id="UP000532373"/>
    </source>
</evidence>
<name>A0A8E1WGN5_9HYPH</name>
<dbReference type="EMBL" id="JACHGI010000008">
    <property type="protein sequence ID" value="MBB6468182.1"/>
    <property type="molecule type" value="Genomic_DNA"/>
</dbReference>
<reference evidence="1 2" key="1">
    <citation type="submission" date="2020-08" db="EMBL/GenBank/DDBJ databases">
        <title>Genomic Encyclopedia of Type Strains, Phase IV (KMG-IV): sequencing the most valuable type-strain genomes for metagenomic binning, comparative biology and taxonomic classification.</title>
        <authorList>
            <person name="Goeker M."/>
        </authorList>
    </citation>
    <scope>NUCLEOTIDE SEQUENCE [LARGE SCALE GENOMIC DNA]</scope>
    <source>
        <strain evidence="1 2">DSM 17454</strain>
    </source>
</reference>
<sequence>MAVCEHVVGLGADIVTEIQFGDWFSFRDRLRGFHRHSVELPRSGTLFFAACPEWLNLIENRMFVVKLP</sequence>
<dbReference type="Proteomes" id="UP000532373">
    <property type="component" value="Unassembled WGS sequence"/>
</dbReference>
<organism evidence="1 2">
    <name type="scientific">Aminobacter carboxidus</name>
    <dbReference type="NCBI Taxonomy" id="376165"/>
    <lineage>
        <taxon>Bacteria</taxon>
        <taxon>Pseudomonadati</taxon>
        <taxon>Pseudomonadota</taxon>
        <taxon>Alphaproteobacteria</taxon>
        <taxon>Hyphomicrobiales</taxon>
        <taxon>Phyllobacteriaceae</taxon>
        <taxon>Aminobacter</taxon>
    </lineage>
</organism>
<dbReference type="AlphaFoldDB" id="A0A8E1WGN5"/>
<protein>
    <submittedName>
        <fullName evidence="1">Uncharacterized protein</fullName>
    </submittedName>
</protein>
<accession>A0A8E1WGN5</accession>